<name>A0A2S7N134_9BACI</name>
<dbReference type="RefSeq" id="WP_104848869.1">
    <property type="nucleotide sequence ID" value="NZ_PKOZ01000003.1"/>
</dbReference>
<reference evidence="1 2" key="1">
    <citation type="submission" date="2017-12" db="EMBL/GenBank/DDBJ databases">
        <title>Taxonomic description and draft genome of Pradoshia cofamensis Gen. nov., sp. nov., a thermotolerant bacillale isolated from anterior gut of earthworm Eisenia fetida.</title>
        <authorList>
            <person name="Saha T."/>
            <person name="Chakraborty R."/>
        </authorList>
    </citation>
    <scope>NUCLEOTIDE SEQUENCE [LARGE SCALE GENOMIC DNA]</scope>
    <source>
        <strain evidence="1 2">EAG3</strain>
    </source>
</reference>
<evidence type="ECO:0008006" key="3">
    <source>
        <dbReference type="Google" id="ProtNLM"/>
    </source>
</evidence>
<protein>
    <recommendedName>
        <fullName evidence="3">2'-5' RNA ligase</fullName>
    </recommendedName>
</protein>
<accession>A0A2S7N134</accession>
<dbReference type="PANTHER" id="PTHR36039:SF2">
    <property type="entry name" value="RNA LIGASE_CYCLIC NUCLEOTIDE PHOSPHODIESTERASE FAMILY PROTEIN"/>
    <property type="match status" value="1"/>
</dbReference>
<evidence type="ECO:0000313" key="1">
    <source>
        <dbReference type="EMBL" id="PQD95723.1"/>
    </source>
</evidence>
<gene>
    <name evidence="1" type="ORF">CYL18_07465</name>
</gene>
<evidence type="ECO:0000313" key="2">
    <source>
        <dbReference type="Proteomes" id="UP000239663"/>
    </source>
</evidence>
<dbReference type="InterPro" id="IPR009097">
    <property type="entry name" value="Cyclic_Pdiesterase"/>
</dbReference>
<dbReference type="Pfam" id="PF13563">
    <property type="entry name" value="2_5_RNA_ligase2"/>
    <property type="match status" value="1"/>
</dbReference>
<dbReference type="Gene3D" id="3.90.1140.10">
    <property type="entry name" value="Cyclic phosphodiesterase"/>
    <property type="match status" value="1"/>
</dbReference>
<dbReference type="OrthoDB" id="463286at2"/>
<dbReference type="SUPFAM" id="SSF55144">
    <property type="entry name" value="LigT-like"/>
    <property type="match status" value="1"/>
</dbReference>
<dbReference type="AlphaFoldDB" id="A0A2S7N134"/>
<dbReference type="PANTHER" id="PTHR36039">
    <property type="match status" value="1"/>
</dbReference>
<dbReference type="EMBL" id="PKOZ01000003">
    <property type="protein sequence ID" value="PQD95723.1"/>
    <property type="molecule type" value="Genomic_DNA"/>
</dbReference>
<proteinExistence type="predicted"/>
<dbReference type="Proteomes" id="UP000239663">
    <property type="component" value="Unassembled WGS sequence"/>
</dbReference>
<comment type="caution">
    <text evidence="1">The sequence shown here is derived from an EMBL/GenBank/DDBJ whole genome shotgun (WGS) entry which is preliminary data.</text>
</comment>
<organism evidence="1 2">
    <name type="scientific">Pradoshia eiseniae</name>
    <dbReference type="NCBI Taxonomy" id="2064768"/>
    <lineage>
        <taxon>Bacteria</taxon>
        <taxon>Bacillati</taxon>
        <taxon>Bacillota</taxon>
        <taxon>Bacilli</taxon>
        <taxon>Bacillales</taxon>
        <taxon>Bacillaceae</taxon>
        <taxon>Pradoshia</taxon>
    </lineage>
</organism>
<keyword evidence="2" id="KW-1185">Reference proteome</keyword>
<sequence length="171" mass="19816">MYWLIGLFDKDTESMIGNIRNDLHDKFNAVPCGRPHLSLAGYRELDLETYITMMDHYLSSLPCLPLNFQSIGVFMEYPACFLTPVMTKELMQFHIDYYEHFKRFRFAANELYLPDSWVPHCTMISQMPKDQMIEELSACLHLFKPFSAKIVEVALVQDGGPLVHSVSLKKT</sequence>